<dbReference type="KEGG" id="tva:4751663"/>
<dbReference type="STRING" id="5722.A2FMB9"/>
<dbReference type="VEuPathDB" id="TrichDB:TVAG_307150"/>
<gene>
    <name evidence="2" type="ORF">TVAG_307150</name>
</gene>
<dbReference type="PANTHER" id="PTHR18929:SF240">
    <property type="entry name" value="PROTEIN DISULFIDE-ISOMERASE"/>
    <property type="match status" value="1"/>
</dbReference>
<dbReference type="PANTHER" id="PTHR18929">
    <property type="entry name" value="PROTEIN DISULFIDE ISOMERASE"/>
    <property type="match status" value="1"/>
</dbReference>
<evidence type="ECO:0000256" key="1">
    <source>
        <dbReference type="ARBA" id="ARBA00006347"/>
    </source>
</evidence>
<dbReference type="AlphaFoldDB" id="A2FMB9"/>
<dbReference type="GO" id="GO:0003756">
    <property type="term" value="F:protein disulfide isomerase activity"/>
    <property type="evidence" value="ECO:0000318"/>
    <property type="project" value="GO_Central"/>
</dbReference>
<comment type="similarity">
    <text evidence="1">Belongs to the protein disulfide isomerase family.</text>
</comment>
<dbReference type="GO" id="GO:0006457">
    <property type="term" value="P:protein folding"/>
    <property type="evidence" value="ECO:0000318"/>
    <property type="project" value="GO_Central"/>
</dbReference>
<organism evidence="2 3">
    <name type="scientific">Trichomonas vaginalis (strain ATCC PRA-98 / G3)</name>
    <dbReference type="NCBI Taxonomy" id="412133"/>
    <lineage>
        <taxon>Eukaryota</taxon>
        <taxon>Metamonada</taxon>
        <taxon>Parabasalia</taxon>
        <taxon>Trichomonadida</taxon>
        <taxon>Trichomonadidae</taxon>
        <taxon>Trichomonas</taxon>
    </lineage>
</organism>
<dbReference type="InterPro" id="IPR036249">
    <property type="entry name" value="Thioredoxin-like_sf"/>
</dbReference>
<dbReference type="SMR" id="A2FMB9"/>
<dbReference type="SUPFAM" id="SSF52833">
    <property type="entry name" value="Thioredoxin-like"/>
    <property type="match status" value="2"/>
</dbReference>
<proteinExistence type="inferred from homology"/>
<dbReference type="Gene3D" id="3.40.30.10">
    <property type="entry name" value="Glutaredoxin"/>
    <property type="match status" value="2"/>
</dbReference>
<evidence type="ECO:0000313" key="2">
    <source>
        <dbReference type="EMBL" id="EAX93936.1"/>
    </source>
</evidence>
<dbReference type="RefSeq" id="XP_001306866.1">
    <property type="nucleotide sequence ID" value="XM_001306865.1"/>
</dbReference>
<dbReference type="Proteomes" id="UP000001542">
    <property type="component" value="Unassembled WGS sequence"/>
</dbReference>
<accession>A2FMB9</accession>
<sequence>MLSLLFSFSLSGQFVPFVPEETMMLFNLNLTEIAKLVQEAPRVVVYLHDNGVTECFQYRTKLADAIRLFPDLVFIQLDVKDAEGIIEQLNITAPHLLFYNKGDLWSHCIFPASETALLYLLNLFEEGERLPVSSTTEFLKALGTSHYTLLYPKDEKNKSTHAHRFATTVIGFIDLLPFTKELADEMGLNYSQMYLFRLEDVALIPVEDNITEIIEATIPDYSRISPEMLTSDLSLVVGAVVNRVTPSVVDYLERVSEAKIEGVKVGFFDRALHEVVNISNGQTISEFPTVVTFQSIVREYYEVPEEINTELRNGNTKNAAELTINFLNNLPEAKKPTEAVPTEQTGLIKKLVGSTHDKFVATEGKDVMVLYISPDSIQTRDYMRIFREAAEIIVEKGHGDKFEFGIINTTLNAAENYPTMIALPHIQVYPVNKANNNSFYAQPTKEDILRFVKRNCGSEYDDIEVPEATRNENSLEIVQIYAFLRSLDEDARRKADDRLRELLPSINMTLEQMNAAVFGNQTQTE</sequence>
<keyword evidence="3" id="KW-1185">Reference proteome</keyword>
<reference evidence="2" key="1">
    <citation type="submission" date="2006-10" db="EMBL/GenBank/DDBJ databases">
        <authorList>
            <person name="Amadeo P."/>
            <person name="Zhao Q."/>
            <person name="Wortman J."/>
            <person name="Fraser-Liggett C."/>
            <person name="Carlton J."/>
        </authorList>
    </citation>
    <scope>NUCLEOTIDE SEQUENCE</scope>
    <source>
        <strain evidence="2">G3</strain>
    </source>
</reference>
<dbReference type="OrthoDB" id="10504823at2759"/>
<dbReference type="InParanoid" id="A2FMB9"/>
<evidence type="ECO:0000313" key="3">
    <source>
        <dbReference type="Proteomes" id="UP000001542"/>
    </source>
</evidence>
<protein>
    <recommendedName>
        <fullName evidence="4">Thioredoxin domain-containing protein</fullName>
    </recommendedName>
</protein>
<dbReference type="GO" id="GO:0005783">
    <property type="term" value="C:endoplasmic reticulum"/>
    <property type="evidence" value="ECO:0000318"/>
    <property type="project" value="GO_Central"/>
</dbReference>
<dbReference type="EMBL" id="DS113884">
    <property type="protein sequence ID" value="EAX93936.1"/>
    <property type="molecule type" value="Genomic_DNA"/>
</dbReference>
<name>A2FMB9_TRIV3</name>
<dbReference type="GO" id="GO:0034976">
    <property type="term" value="P:response to endoplasmic reticulum stress"/>
    <property type="evidence" value="ECO:0000318"/>
    <property type="project" value="GO_Central"/>
</dbReference>
<dbReference type="VEuPathDB" id="TrichDB:TVAGG3_0177900"/>
<evidence type="ECO:0008006" key="4">
    <source>
        <dbReference type="Google" id="ProtNLM"/>
    </source>
</evidence>
<reference evidence="2" key="2">
    <citation type="journal article" date="2007" name="Science">
        <title>Draft genome sequence of the sexually transmitted pathogen Trichomonas vaginalis.</title>
        <authorList>
            <person name="Carlton J.M."/>
            <person name="Hirt R.P."/>
            <person name="Silva J.C."/>
            <person name="Delcher A.L."/>
            <person name="Schatz M."/>
            <person name="Zhao Q."/>
            <person name="Wortman J.R."/>
            <person name="Bidwell S.L."/>
            <person name="Alsmark U.C.M."/>
            <person name="Besteiro S."/>
            <person name="Sicheritz-Ponten T."/>
            <person name="Noel C.J."/>
            <person name="Dacks J.B."/>
            <person name="Foster P.G."/>
            <person name="Simillion C."/>
            <person name="Van de Peer Y."/>
            <person name="Miranda-Saavedra D."/>
            <person name="Barton G.J."/>
            <person name="Westrop G.D."/>
            <person name="Mueller S."/>
            <person name="Dessi D."/>
            <person name="Fiori P.L."/>
            <person name="Ren Q."/>
            <person name="Paulsen I."/>
            <person name="Zhang H."/>
            <person name="Bastida-Corcuera F.D."/>
            <person name="Simoes-Barbosa A."/>
            <person name="Brown M.T."/>
            <person name="Hayes R.D."/>
            <person name="Mukherjee M."/>
            <person name="Okumura C.Y."/>
            <person name="Schneider R."/>
            <person name="Smith A.J."/>
            <person name="Vanacova S."/>
            <person name="Villalvazo M."/>
            <person name="Haas B.J."/>
            <person name="Pertea M."/>
            <person name="Feldblyum T.V."/>
            <person name="Utterback T.R."/>
            <person name="Shu C.L."/>
            <person name="Osoegawa K."/>
            <person name="de Jong P.J."/>
            <person name="Hrdy I."/>
            <person name="Horvathova L."/>
            <person name="Zubacova Z."/>
            <person name="Dolezal P."/>
            <person name="Malik S.B."/>
            <person name="Logsdon J.M. Jr."/>
            <person name="Henze K."/>
            <person name="Gupta A."/>
            <person name="Wang C.C."/>
            <person name="Dunne R.L."/>
            <person name="Upcroft J.A."/>
            <person name="Upcroft P."/>
            <person name="White O."/>
            <person name="Salzberg S.L."/>
            <person name="Tang P."/>
            <person name="Chiu C.-H."/>
            <person name="Lee Y.-S."/>
            <person name="Embley T.M."/>
            <person name="Coombs G.H."/>
            <person name="Mottram J.C."/>
            <person name="Tachezy J."/>
            <person name="Fraser-Liggett C.M."/>
            <person name="Johnson P.J."/>
        </authorList>
    </citation>
    <scope>NUCLEOTIDE SEQUENCE [LARGE SCALE GENOMIC DNA]</scope>
    <source>
        <strain evidence="2">G3</strain>
    </source>
</reference>